<evidence type="ECO:0000259" key="2">
    <source>
        <dbReference type="Pfam" id="PF00307"/>
    </source>
</evidence>
<dbReference type="InterPro" id="IPR001715">
    <property type="entry name" value="CH_dom"/>
</dbReference>
<feature type="compositionally biased region" description="Polar residues" evidence="1">
    <location>
        <begin position="216"/>
        <end position="230"/>
    </location>
</feature>
<dbReference type="Pfam" id="PF15949">
    <property type="entry name" value="DUF4757"/>
    <property type="match status" value="1"/>
</dbReference>
<feature type="compositionally biased region" description="Polar residues" evidence="1">
    <location>
        <begin position="38"/>
        <end position="54"/>
    </location>
</feature>
<feature type="compositionally biased region" description="Basic and acidic residues" evidence="1">
    <location>
        <begin position="184"/>
        <end position="203"/>
    </location>
</feature>
<name>A0A7J5YSC4_DISMA</name>
<dbReference type="GO" id="GO:0032034">
    <property type="term" value="F:myosin II head/neck binding"/>
    <property type="evidence" value="ECO:0007669"/>
    <property type="project" value="TreeGrafter"/>
</dbReference>
<feature type="compositionally biased region" description="Basic and acidic residues" evidence="1">
    <location>
        <begin position="472"/>
        <end position="491"/>
    </location>
</feature>
<dbReference type="InterPro" id="IPR036872">
    <property type="entry name" value="CH_dom_sf"/>
</dbReference>
<dbReference type="GO" id="GO:0001725">
    <property type="term" value="C:stress fiber"/>
    <property type="evidence" value="ECO:0007669"/>
    <property type="project" value="TreeGrafter"/>
</dbReference>
<evidence type="ECO:0000313" key="5">
    <source>
        <dbReference type="Proteomes" id="UP000518266"/>
    </source>
</evidence>
<sequence length="860" mass="95930">MTVREVAGRSMFESEEGDNRLTELGGGAPTHLVPISPASDTLSGARLTDSQEMATPSAGPEVPDASPQDEPEPSAQPHPEPACLEAQKWIEAVTGKSFGEKDFRSGLENGILLCELLSEIKPGLVKKINRLTTPIAGLVLNTLFWLGKAASGCASYSGPTLNLKEFEGLLAQMRLESDESGDGSQKRSVRDSGYDCWDSERSDSLSPPQHTRDNSLDSLDSIGSRSQHSPSPDVVNRGHSDGRGSDSDADAPSRRPDVRKDDMLARRTASSESRSFVPFNQFLPNRTNTSCYIPAPRRKTHTEEGDQRSQASQEQSTRTGLQHRTPKTVTWAPEKNEEKQEEEKVTQEVLEQKKLQRLQKAGIKVLPAAVRYSSPPTMEEQEERSPSPSIILRCENEFLSTQKSAWDSSSDVEDEAEVRKVPDVRKDDLASRRAHRGTVAPKVHQFVPTPACSSKDRERWEGIRRASQQTLQEKEISDKEKVPDIITRRDNPFLNSAPRDEEEEDGEEEGEEGKVIATPNKQNDLARRRALNKPLPHRDRPMSFVSTPMSEKDMQRWERLKMTEPSEASPAPAVCQACLEKNYGSPFSGSAKARRGHCKVVTFGGVTEIEQPIDTIASIEGEETELLRQLLSKATVAMPTIGLGSQLSERERSQVDGADLNQTTPPFTDLPPCTPETPPTPAEMDARLAQYEKRAEEDEEDEEEEERIPDLQKDDMMARRTGVFHKQSTSTATFNRFLPLPSTKRCTQGEVTTDAAPRNRRQVQADRREKVNARVEQQQPRVPMETPDRTVIRATSHSEYDDEEDEYDENEPLPDLEKDDMMARRTGSFVKPSAVKTNQTKNQFLPVPGSVKYKSPLCLQ</sequence>
<dbReference type="GO" id="GO:0051496">
    <property type="term" value="P:positive regulation of stress fiber assembly"/>
    <property type="evidence" value="ECO:0007669"/>
    <property type="project" value="TreeGrafter"/>
</dbReference>
<feature type="compositionally biased region" description="Basic and acidic residues" evidence="1">
    <location>
        <begin position="236"/>
        <end position="265"/>
    </location>
</feature>
<feature type="compositionally biased region" description="Polar residues" evidence="1">
    <location>
        <begin position="308"/>
        <end position="322"/>
    </location>
</feature>
<organism evidence="4 5">
    <name type="scientific">Dissostichus mawsoni</name>
    <name type="common">Antarctic cod</name>
    <dbReference type="NCBI Taxonomy" id="36200"/>
    <lineage>
        <taxon>Eukaryota</taxon>
        <taxon>Metazoa</taxon>
        <taxon>Chordata</taxon>
        <taxon>Craniata</taxon>
        <taxon>Vertebrata</taxon>
        <taxon>Euteleostomi</taxon>
        <taxon>Actinopterygii</taxon>
        <taxon>Neopterygii</taxon>
        <taxon>Teleostei</taxon>
        <taxon>Neoteleostei</taxon>
        <taxon>Acanthomorphata</taxon>
        <taxon>Eupercaria</taxon>
        <taxon>Perciformes</taxon>
        <taxon>Notothenioidei</taxon>
        <taxon>Nototheniidae</taxon>
        <taxon>Dissostichus</taxon>
    </lineage>
</organism>
<feature type="compositionally biased region" description="Basic and acidic residues" evidence="1">
    <location>
        <begin position="786"/>
        <end position="799"/>
    </location>
</feature>
<dbReference type="GO" id="GO:0051893">
    <property type="term" value="P:regulation of focal adhesion assembly"/>
    <property type="evidence" value="ECO:0007669"/>
    <property type="project" value="TreeGrafter"/>
</dbReference>
<dbReference type="InterPro" id="IPR031865">
    <property type="entry name" value="DUF4757"/>
</dbReference>
<dbReference type="SUPFAM" id="SSF47576">
    <property type="entry name" value="Calponin-homology domain, CH-domain"/>
    <property type="match status" value="1"/>
</dbReference>
<feature type="compositionally biased region" description="Acidic residues" evidence="1">
    <location>
        <begin position="500"/>
        <end position="511"/>
    </location>
</feature>
<feature type="compositionally biased region" description="Acidic residues" evidence="1">
    <location>
        <begin position="800"/>
        <end position="814"/>
    </location>
</feature>
<dbReference type="Pfam" id="PF00307">
    <property type="entry name" value="CH"/>
    <property type="match status" value="1"/>
</dbReference>
<dbReference type="Gene3D" id="1.10.418.10">
    <property type="entry name" value="Calponin-like domain"/>
    <property type="match status" value="1"/>
</dbReference>
<dbReference type="PANTHER" id="PTHR15551">
    <property type="entry name" value="LIM DOMAIN ONLY 7"/>
    <property type="match status" value="1"/>
</dbReference>
<feature type="region of interest" description="Disordered" evidence="1">
    <location>
        <begin position="1"/>
        <end position="80"/>
    </location>
</feature>
<reference evidence="4 5" key="1">
    <citation type="submission" date="2020-03" db="EMBL/GenBank/DDBJ databases">
        <title>Dissostichus mawsoni Genome sequencing and assembly.</title>
        <authorList>
            <person name="Park H."/>
        </authorList>
    </citation>
    <scope>NUCLEOTIDE SEQUENCE [LARGE SCALE GENOMIC DNA]</scope>
    <source>
        <strain evidence="4">DM0001</strain>
        <tissue evidence="4">Muscle</tissue>
    </source>
</reference>
<gene>
    <name evidence="4" type="ORF">F7725_005827</name>
</gene>
<feature type="compositionally biased region" description="Basic and acidic residues" evidence="1">
    <location>
        <begin position="334"/>
        <end position="345"/>
    </location>
</feature>
<feature type="region of interest" description="Disordered" evidence="1">
    <location>
        <begin position="403"/>
        <end position="551"/>
    </location>
</feature>
<evidence type="ECO:0000313" key="4">
    <source>
        <dbReference type="EMBL" id="KAF3852472.1"/>
    </source>
</evidence>
<protein>
    <submittedName>
        <fullName evidence="4">Uncharacterized protein</fullName>
    </submittedName>
</protein>
<keyword evidence="5" id="KW-1185">Reference proteome</keyword>
<dbReference type="EMBL" id="JAAKFY010000009">
    <property type="protein sequence ID" value="KAF3852472.1"/>
    <property type="molecule type" value="Genomic_DNA"/>
</dbReference>
<dbReference type="Proteomes" id="UP000518266">
    <property type="component" value="Unassembled WGS sequence"/>
</dbReference>
<feature type="compositionally biased region" description="Basic and acidic residues" evidence="1">
    <location>
        <begin position="417"/>
        <end position="431"/>
    </location>
</feature>
<feature type="compositionally biased region" description="Basic and acidic residues" evidence="1">
    <location>
        <begin position="684"/>
        <end position="696"/>
    </location>
</feature>
<feature type="compositionally biased region" description="Basic and acidic residues" evidence="1">
    <location>
        <begin position="454"/>
        <end position="464"/>
    </location>
</feature>
<feature type="compositionally biased region" description="Polar residues" evidence="1">
    <location>
        <begin position="282"/>
        <end position="291"/>
    </location>
</feature>
<feature type="compositionally biased region" description="Basic and acidic residues" evidence="1">
    <location>
        <begin position="763"/>
        <end position="773"/>
    </location>
</feature>
<proteinExistence type="predicted"/>
<comment type="caution">
    <text evidence="4">The sequence shown here is derived from an EMBL/GenBank/DDBJ whole genome shotgun (WGS) entry which is preliminary data.</text>
</comment>
<feature type="domain" description="Calponin-homology (CH)" evidence="2">
    <location>
        <begin position="86"/>
        <end position="129"/>
    </location>
</feature>
<accession>A0A7J5YSC4</accession>
<feature type="domain" description="DUF4757" evidence="3">
    <location>
        <begin position="263"/>
        <end position="361"/>
    </location>
</feature>
<feature type="region of interest" description="Disordered" evidence="1">
    <location>
        <begin position="642"/>
        <end position="712"/>
    </location>
</feature>
<dbReference type="PANTHER" id="PTHR15551:SF4">
    <property type="entry name" value="LIM AND CALPONIN HOMOLOGY DOMAINS-CONTAINING PROTEIN 1 ISOFORM X1"/>
    <property type="match status" value="1"/>
</dbReference>
<feature type="region of interest" description="Disordered" evidence="1">
    <location>
        <begin position="176"/>
        <end position="345"/>
    </location>
</feature>
<feature type="compositionally biased region" description="Pro residues" evidence="1">
    <location>
        <begin position="668"/>
        <end position="681"/>
    </location>
</feature>
<evidence type="ECO:0000256" key="1">
    <source>
        <dbReference type="SAM" id="MobiDB-lite"/>
    </source>
</evidence>
<feature type="compositionally biased region" description="Acidic residues" evidence="1">
    <location>
        <begin position="697"/>
        <end position="707"/>
    </location>
</feature>
<dbReference type="AlphaFoldDB" id="A0A7J5YSC4"/>
<evidence type="ECO:0000259" key="3">
    <source>
        <dbReference type="Pfam" id="PF15949"/>
    </source>
</evidence>
<dbReference type="OrthoDB" id="15627at2759"/>
<feature type="region of interest" description="Disordered" evidence="1">
    <location>
        <begin position="748"/>
        <end position="860"/>
    </location>
</feature>